<organism evidence="6 7">
    <name type="scientific">Murimonas intestini</name>
    <dbReference type="NCBI Taxonomy" id="1337051"/>
    <lineage>
        <taxon>Bacteria</taxon>
        <taxon>Bacillati</taxon>
        <taxon>Bacillota</taxon>
        <taxon>Clostridia</taxon>
        <taxon>Lachnospirales</taxon>
        <taxon>Lachnospiraceae</taxon>
        <taxon>Murimonas</taxon>
    </lineage>
</organism>
<evidence type="ECO:0000256" key="2">
    <source>
        <dbReference type="ARBA" id="ARBA00023125"/>
    </source>
</evidence>
<evidence type="ECO:0000256" key="4">
    <source>
        <dbReference type="PROSITE-ProRule" id="PRU00335"/>
    </source>
</evidence>
<dbReference type="InterPro" id="IPR009057">
    <property type="entry name" value="Homeodomain-like_sf"/>
</dbReference>
<dbReference type="PROSITE" id="PS50977">
    <property type="entry name" value="HTH_TETR_2"/>
    <property type="match status" value="1"/>
</dbReference>
<dbReference type="GO" id="GO:0003700">
    <property type="term" value="F:DNA-binding transcription factor activity"/>
    <property type="evidence" value="ECO:0007669"/>
    <property type="project" value="TreeGrafter"/>
</dbReference>
<proteinExistence type="predicted"/>
<dbReference type="InterPro" id="IPR001647">
    <property type="entry name" value="HTH_TetR"/>
</dbReference>
<evidence type="ECO:0000256" key="1">
    <source>
        <dbReference type="ARBA" id="ARBA00023015"/>
    </source>
</evidence>
<dbReference type="RefSeq" id="WP_109624514.1">
    <property type="nucleotide sequence ID" value="NZ_JANKBI010000001.1"/>
</dbReference>
<dbReference type="PRINTS" id="PR00455">
    <property type="entry name" value="HTHTETR"/>
</dbReference>
<evidence type="ECO:0000313" key="6">
    <source>
        <dbReference type="EMBL" id="PWJ79094.1"/>
    </source>
</evidence>
<dbReference type="GO" id="GO:0000976">
    <property type="term" value="F:transcription cis-regulatory region binding"/>
    <property type="evidence" value="ECO:0007669"/>
    <property type="project" value="TreeGrafter"/>
</dbReference>
<sequence>MENPRLQKIYQEAGRLFNLNGYANTKMAEIAKASGVAVGTMYSTFTGKDAVLSFVIKATFDKDYLLQEFTLPIKPADDSELLSMLRRVMDYSFGSILNITDEKGEICKDFLTLVEELFDLFADYLLALDVIEHNPEALAEMNKEYMPRKWAFFGELEKYLKVYIDAGQIRQLEYLPLHVPFLINAITWWALNSVLSFPQVTVQRDTAKEICIGVVRKMYQL</sequence>
<evidence type="ECO:0000313" key="7">
    <source>
        <dbReference type="Proteomes" id="UP000245412"/>
    </source>
</evidence>
<comment type="caution">
    <text evidence="6">The sequence shown here is derived from an EMBL/GenBank/DDBJ whole genome shotgun (WGS) entry which is preliminary data.</text>
</comment>
<keyword evidence="1" id="KW-0805">Transcription regulation</keyword>
<evidence type="ECO:0000256" key="3">
    <source>
        <dbReference type="ARBA" id="ARBA00023163"/>
    </source>
</evidence>
<keyword evidence="7" id="KW-1185">Reference proteome</keyword>
<reference evidence="6 7" key="1">
    <citation type="submission" date="2018-05" db="EMBL/GenBank/DDBJ databases">
        <authorList>
            <person name="Goeker M."/>
            <person name="Huntemann M."/>
            <person name="Clum A."/>
            <person name="Pillay M."/>
            <person name="Palaniappan K."/>
            <person name="Varghese N."/>
            <person name="Mikhailova N."/>
            <person name="Stamatis D."/>
            <person name="Reddy T."/>
            <person name="Daum C."/>
            <person name="Shapiro N."/>
            <person name="Ivanova N."/>
            <person name="Kyrpides N."/>
            <person name="Woyke T."/>
        </authorList>
    </citation>
    <scope>NUCLEOTIDE SEQUENCE [LARGE SCALE GENOMIC DNA]</scope>
    <source>
        <strain evidence="6 7">DSM 26524</strain>
    </source>
</reference>
<dbReference type="PANTHER" id="PTHR30055:SF234">
    <property type="entry name" value="HTH-TYPE TRANSCRIPTIONAL REGULATOR BETI"/>
    <property type="match status" value="1"/>
</dbReference>
<feature type="domain" description="HTH tetR-type" evidence="5">
    <location>
        <begin position="3"/>
        <end position="63"/>
    </location>
</feature>
<dbReference type="SUPFAM" id="SSF46689">
    <property type="entry name" value="Homeodomain-like"/>
    <property type="match status" value="1"/>
</dbReference>
<dbReference type="EMBL" id="QGGY01000001">
    <property type="protein sequence ID" value="PWJ79094.1"/>
    <property type="molecule type" value="Genomic_DNA"/>
</dbReference>
<evidence type="ECO:0000259" key="5">
    <source>
        <dbReference type="PROSITE" id="PS50977"/>
    </source>
</evidence>
<dbReference type="Pfam" id="PF00440">
    <property type="entry name" value="TetR_N"/>
    <property type="match status" value="1"/>
</dbReference>
<protein>
    <submittedName>
        <fullName evidence="6">TetR family transcriptional regulator</fullName>
    </submittedName>
</protein>
<dbReference type="Gene3D" id="1.10.357.10">
    <property type="entry name" value="Tetracycline Repressor, domain 2"/>
    <property type="match status" value="1"/>
</dbReference>
<dbReference type="AlphaFoldDB" id="A0AB73TAL4"/>
<gene>
    <name evidence="6" type="ORF">C7383_101471</name>
</gene>
<feature type="DNA-binding region" description="H-T-H motif" evidence="4">
    <location>
        <begin position="26"/>
        <end position="45"/>
    </location>
</feature>
<keyword evidence="3" id="KW-0804">Transcription</keyword>
<dbReference type="Proteomes" id="UP000245412">
    <property type="component" value="Unassembled WGS sequence"/>
</dbReference>
<accession>A0AB73TAL4</accession>
<name>A0AB73TAL4_9FIRM</name>
<keyword evidence="2 4" id="KW-0238">DNA-binding</keyword>
<dbReference type="PANTHER" id="PTHR30055">
    <property type="entry name" value="HTH-TYPE TRANSCRIPTIONAL REGULATOR RUTR"/>
    <property type="match status" value="1"/>
</dbReference>
<dbReference type="InterPro" id="IPR050109">
    <property type="entry name" value="HTH-type_TetR-like_transc_reg"/>
</dbReference>